<dbReference type="GO" id="GO:0015937">
    <property type="term" value="P:coenzyme A biosynthetic process"/>
    <property type="evidence" value="ECO:0007669"/>
    <property type="project" value="UniProtKB-UniRule"/>
</dbReference>
<evidence type="ECO:0000256" key="4">
    <source>
        <dbReference type="ARBA" id="ARBA00005225"/>
    </source>
</evidence>
<comment type="caution">
    <text evidence="16">Lacks conserved residue(s) required for the propagation of feature annotation.</text>
</comment>
<dbReference type="HOGENOM" id="CLU_066627_1_0_0"/>
<dbReference type="SUPFAM" id="SSF53067">
    <property type="entry name" value="Actin-like ATPase domain"/>
    <property type="match status" value="2"/>
</dbReference>
<dbReference type="Gene3D" id="3.30.420.40">
    <property type="match status" value="2"/>
</dbReference>
<evidence type="ECO:0000256" key="16">
    <source>
        <dbReference type="HAMAP-Rule" id="MF_01274"/>
    </source>
</evidence>
<comment type="catalytic activity">
    <reaction evidence="1 16">
        <text>(R)-pantothenate + ATP = (R)-4'-phosphopantothenate + ADP + H(+)</text>
        <dbReference type="Rhea" id="RHEA:16373"/>
        <dbReference type="ChEBI" id="CHEBI:10986"/>
        <dbReference type="ChEBI" id="CHEBI:15378"/>
        <dbReference type="ChEBI" id="CHEBI:29032"/>
        <dbReference type="ChEBI" id="CHEBI:30616"/>
        <dbReference type="ChEBI" id="CHEBI:456216"/>
        <dbReference type="EC" id="2.7.1.33"/>
    </reaction>
</comment>
<organism evidence="17 18">
    <name type="scientific">Desulfurispirillum indicum (strain ATCC BAA-1389 / DSM 22839 / S5)</name>
    <dbReference type="NCBI Taxonomy" id="653733"/>
    <lineage>
        <taxon>Bacteria</taxon>
        <taxon>Pseudomonadati</taxon>
        <taxon>Chrysiogenota</taxon>
        <taxon>Chrysiogenia</taxon>
        <taxon>Chrysiogenales</taxon>
        <taxon>Chrysiogenaceae</taxon>
        <taxon>Desulfurispirillum</taxon>
    </lineage>
</organism>
<evidence type="ECO:0000256" key="15">
    <source>
        <dbReference type="ARBA" id="ARBA00040883"/>
    </source>
</evidence>
<evidence type="ECO:0000256" key="12">
    <source>
        <dbReference type="ARBA" id="ARBA00022958"/>
    </source>
</evidence>
<evidence type="ECO:0000256" key="9">
    <source>
        <dbReference type="ARBA" id="ARBA00022741"/>
    </source>
</evidence>
<dbReference type="EC" id="2.7.1.33" evidence="6 16"/>
<evidence type="ECO:0000313" key="17">
    <source>
        <dbReference type="EMBL" id="ADU64860.1"/>
    </source>
</evidence>
<dbReference type="GO" id="GO:0046872">
    <property type="term" value="F:metal ion binding"/>
    <property type="evidence" value="ECO:0007669"/>
    <property type="project" value="UniProtKB-KW"/>
</dbReference>
<evidence type="ECO:0000313" key="18">
    <source>
        <dbReference type="Proteomes" id="UP000002572"/>
    </source>
</evidence>
<evidence type="ECO:0000256" key="5">
    <source>
        <dbReference type="ARBA" id="ARBA00011738"/>
    </source>
</evidence>
<keyword evidence="11 16" id="KW-0067">ATP-binding</keyword>
<keyword evidence="18" id="KW-1185">Reference proteome</keyword>
<dbReference type="InterPro" id="IPR004619">
    <property type="entry name" value="Type_III_PanK"/>
</dbReference>
<comment type="cofactor">
    <cofactor evidence="16">
        <name>NH4(+)</name>
        <dbReference type="ChEBI" id="CHEBI:28938"/>
    </cofactor>
    <cofactor evidence="16">
        <name>K(+)</name>
        <dbReference type="ChEBI" id="CHEBI:29103"/>
    </cofactor>
    <text evidence="16">A monovalent cation. Ammonium or potassium.</text>
</comment>
<dbReference type="UniPathway" id="UPA00241">
    <property type="reaction ID" value="UER00352"/>
</dbReference>
<evidence type="ECO:0000256" key="14">
    <source>
        <dbReference type="ARBA" id="ARBA00038036"/>
    </source>
</evidence>
<feature type="binding site" evidence="16">
    <location>
        <position position="131"/>
    </location>
    <ligand>
        <name>K(+)</name>
        <dbReference type="ChEBI" id="CHEBI:29103"/>
    </ligand>
</feature>
<proteinExistence type="inferred from homology"/>
<protein>
    <recommendedName>
        <fullName evidence="15 16">Type III pantothenate kinase</fullName>
        <ecNumber evidence="6 16">2.7.1.33</ecNumber>
    </recommendedName>
    <alternativeName>
        <fullName evidence="16">PanK-III</fullName>
    </alternativeName>
    <alternativeName>
        <fullName evidence="16">Pantothenic acid kinase</fullName>
    </alternativeName>
</protein>
<dbReference type="PANTHER" id="PTHR34265:SF1">
    <property type="entry name" value="TYPE III PANTOTHENATE KINASE"/>
    <property type="match status" value="1"/>
</dbReference>
<dbReference type="Proteomes" id="UP000002572">
    <property type="component" value="Chromosome"/>
</dbReference>
<evidence type="ECO:0000256" key="2">
    <source>
        <dbReference type="ARBA" id="ARBA00001958"/>
    </source>
</evidence>
<gene>
    <name evidence="16" type="primary">coaX</name>
    <name evidence="17" type="ordered locus">Selin_0101</name>
</gene>
<comment type="cofactor">
    <cofactor evidence="2">
        <name>K(+)</name>
        <dbReference type="ChEBI" id="CHEBI:29103"/>
    </cofactor>
</comment>
<dbReference type="HAMAP" id="MF_01274">
    <property type="entry name" value="Pantothen_kinase_3"/>
    <property type="match status" value="1"/>
</dbReference>
<feature type="binding site" evidence="16">
    <location>
        <position position="134"/>
    </location>
    <ligand>
        <name>ATP</name>
        <dbReference type="ChEBI" id="CHEBI:30616"/>
    </ligand>
</feature>
<evidence type="ECO:0000256" key="10">
    <source>
        <dbReference type="ARBA" id="ARBA00022777"/>
    </source>
</evidence>
<dbReference type="Pfam" id="PF03309">
    <property type="entry name" value="Pan_kinase"/>
    <property type="match status" value="1"/>
</dbReference>
<evidence type="ECO:0000256" key="6">
    <source>
        <dbReference type="ARBA" id="ARBA00012102"/>
    </source>
</evidence>
<keyword evidence="8 16" id="KW-0808">Transferase</keyword>
<dbReference type="OrthoDB" id="9804707at2"/>
<dbReference type="PANTHER" id="PTHR34265">
    <property type="entry name" value="TYPE III PANTOTHENATE KINASE"/>
    <property type="match status" value="1"/>
</dbReference>
<feature type="binding site" evidence="16">
    <location>
        <position position="186"/>
    </location>
    <ligand>
        <name>substrate</name>
    </ligand>
</feature>
<comment type="subunit">
    <text evidence="5 16">Homodimer.</text>
</comment>
<dbReference type="GO" id="GO:0004594">
    <property type="term" value="F:pantothenate kinase activity"/>
    <property type="evidence" value="ECO:0007669"/>
    <property type="project" value="UniProtKB-UniRule"/>
</dbReference>
<keyword evidence="7 16" id="KW-0963">Cytoplasm</keyword>
<comment type="subcellular location">
    <subcellularLocation>
        <location evidence="3 16">Cytoplasm</location>
    </subcellularLocation>
</comment>
<keyword evidence="9 16" id="KW-0547">Nucleotide-binding</keyword>
<feature type="binding site" evidence="16">
    <location>
        <begin position="109"/>
        <end position="112"/>
    </location>
    <ligand>
        <name>substrate</name>
    </ligand>
</feature>
<keyword evidence="10 16" id="KW-0418">Kinase</keyword>
<dbReference type="EMBL" id="CP002432">
    <property type="protein sequence ID" value="ADU64860.1"/>
    <property type="molecule type" value="Genomic_DNA"/>
</dbReference>
<name>E6W5C9_DESIS</name>
<dbReference type="NCBIfam" id="TIGR00671">
    <property type="entry name" value="baf"/>
    <property type="match status" value="1"/>
</dbReference>
<dbReference type="NCBIfam" id="NF009855">
    <property type="entry name" value="PRK13321.1"/>
    <property type="match status" value="1"/>
</dbReference>
<comment type="similarity">
    <text evidence="14 16">Belongs to the type III pantothenate kinase family.</text>
</comment>
<dbReference type="AlphaFoldDB" id="E6W5C9"/>
<dbReference type="NCBIfam" id="NF009848">
    <property type="entry name" value="PRK13318.1-6"/>
    <property type="match status" value="1"/>
</dbReference>
<evidence type="ECO:0000256" key="1">
    <source>
        <dbReference type="ARBA" id="ARBA00001206"/>
    </source>
</evidence>
<accession>E6W5C9</accession>
<comment type="function">
    <text evidence="16">Catalyzes the phosphorylation of pantothenate (Pan), the first step in CoA biosynthesis.</text>
</comment>
<reference evidence="17 18" key="1">
    <citation type="submission" date="2010-12" db="EMBL/GenBank/DDBJ databases">
        <title>Complete sequence of Desulfurispirillum indicum S5.</title>
        <authorList>
            <consortium name="US DOE Joint Genome Institute"/>
            <person name="Lucas S."/>
            <person name="Copeland A."/>
            <person name="Lapidus A."/>
            <person name="Cheng J.-F."/>
            <person name="Goodwin L."/>
            <person name="Pitluck S."/>
            <person name="Chertkov O."/>
            <person name="Held B."/>
            <person name="Detter J.C."/>
            <person name="Han C."/>
            <person name="Tapia R."/>
            <person name="Land M."/>
            <person name="Hauser L."/>
            <person name="Kyrpides N."/>
            <person name="Ivanova N."/>
            <person name="Mikhailova N."/>
            <person name="Haggblom M."/>
            <person name="Rauschenbach I."/>
            <person name="Bini E."/>
            <person name="Woyke T."/>
        </authorList>
    </citation>
    <scope>NUCLEOTIDE SEQUENCE [LARGE SCALE GENOMIC DNA]</scope>
    <source>
        <strain evidence="18">ATCC BAA-1389 / DSM 22839 / S5</strain>
    </source>
</reference>
<feature type="active site" description="Proton acceptor" evidence="16">
    <location>
        <position position="111"/>
    </location>
</feature>
<dbReference type="InterPro" id="IPR043129">
    <property type="entry name" value="ATPase_NBD"/>
</dbReference>
<evidence type="ECO:0000256" key="13">
    <source>
        <dbReference type="ARBA" id="ARBA00022993"/>
    </source>
</evidence>
<evidence type="ECO:0000256" key="11">
    <source>
        <dbReference type="ARBA" id="ARBA00022840"/>
    </source>
</evidence>
<dbReference type="eggNOG" id="COG1521">
    <property type="taxonomic scope" value="Bacteria"/>
</dbReference>
<sequence length="257" mass="28117">MLIAIDVGNTNVVIGVFDGDDMNARTKWRLQSNIHRTTDEYMVLLGNLMRLEDISPRDVEGVVISSVVTPLTRVFRKLSTTLFGQEPLIISAGVRTGMPIRMDNPKEVGADRIVNAVAAYDKAQGAAIVVDFGTATTFDVVSPDGSYIGGAIIPGITVSLEALVERTDRLPLIEIARPKKVVGRNTIHSLQSGIYYGYVSMIQGIVQRISQEEGMKPYVIATGGLGSLFHQESGLFHEYSHDLTLQGLKILFERNRA</sequence>
<evidence type="ECO:0000256" key="7">
    <source>
        <dbReference type="ARBA" id="ARBA00022490"/>
    </source>
</evidence>
<feature type="binding site" evidence="16">
    <location>
        <begin position="6"/>
        <end position="13"/>
    </location>
    <ligand>
        <name>ATP</name>
        <dbReference type="ChEBI" id="CHEBI:30616"/>
    </ligand>
</feature>
<dbReference type="STRING" id="653733.Selin_0101"/>
<dbReference type="CDD" id="cd24015">
    <property type="entry name" value="ASKHA_NBD_PanK-III"/>
    <property type="match status" value="1"/>
</dbReference>
<dbReference type="KEGG" id="din:Selin_0101"/>
<evidence type="ECO:0000256" key="8">
    <source>
        <dbReference type="ARBA" id="ARBA00022679"/>
    </source>
</evidence>
<keyword evidence="16" id="KW-0479">Metal-binding</keyword>
<dbReference type="InParanoid" id="E6W5C9"/>
<dbReference type="RefSeq" id="WP_013504749.1">
    <property type="nucleotide sequence ID" value="NC_014836.1"/>
</dbReference>
<comment type="pathway">
    <text evidence="4 16">Cofactor biosynthesis; coenzyme A biosynthesis; CoA from (R)-pantothenate: step 1/5.</text>
</comment>
<dbReference type="GO" id="GO:0005737">
    <property type="term" value="C:cytoplasm"/>
    <property type="evidence" value="ECO:0007669"/>
    <property type="project" value="UniProtKB-SubCell"/>
</dbReference>
<keyword evidence="13 16" id="KW-0173">Coenzyme A biosynthesis</keyword>
<dbReference type="GO" id="GO:0005524">
    <property type="term" value="F:ATP binding"/>
    <property type="evidence" value="ECO:0007669"/>
    <property type="project" value="UniProtKB-UniRule"/>
</dbReference>
<keyword evidence="12 16" id="KW-0630">Potassium</keyword>
<evidence type="ECO:0000256" key="3">
    <source>
        <dbReference type="ARBA" id="ARBA00004496"/>
    </source>
</evidence>